<feature type="region of interest" description="Disordered" evidence="1">
    <location>
        <begin position="240"/>
        <end position="331"/>
    </location>
</feature>
<organism evidence="2 3">
    <name type="scientific">Exophiala bonariae</name>
    <dbReference type="NCBI Taxonomy" id="1690606"/>
    <lineage>
        <taxon>Eukaryota</taxon>
        <taxon>Fungi</taxon>
        <taxon>Dikarya</taxon>
        <taxon>Ascomycota</taxon>
        <taxon>Pezizomycotina</taxon>
        <taxon>Eurotiomycetes</taxon>
        <taxon>Chaetothyriomycetidae</taxon>
        <taxon>Chaetothyriales</taxon>
        <taxon>Herpotrichiellaceae</taxon>
        <taxon>Exophiala</taxon>
    </lineage>
</organism>
<feature type="region of interest" description="Disordered" evidence="1">
    <location>
        <begin position="1"/>
        <end position="21"/>
    </location>
</feature>
<sequence length="351" mass="39026">MAATGKRVPLSIGTGSKTHKKYLGEPDDLHYVPDSPWIERQFFSDEDEAELKYSCTLVLAHVPHSDDMSDDPLKYIAAQIQEGKAAQQALKQSERTSAPAQRIDASNTESVTQHFLHLNPDTATPSLSSHRDTVSTQDYSTPLTSAGYTPADSARRFSDAARKSYNSSQKPGNVHRNDPQLRSKSRKTSNSGLHRSFDTTNPSLETEAIKRTLRLVTDGYSRPQSGSSLRSMDNVNSLRFSAPDLNKSLPPPPADPIDNSEDPKQLHISRLMKTIRKKKSTTALDKGRSLSTSNAPPPLPVTTKARQVQPSKAEAPRTPYPPARDEEQTKKRFHLRLFTRRNHRPVDVLVT</sequence>
<feature type="compositionally biased region" description="Polar residues" evidence="1">
    <location>
        <begin position="89"/>
        <end position="113"/>
    </location>
</feature>
<comment type="caution">
    <text evidence="2">The sequence shown here is derived from an EMBL/GenBank/DDBJ whole genome shotgun (WGS) entry which is preliminary data.</text>
</comment>
<dbReference type="AlphaFoldDB" id="A0AAV9NPW5"/>
<name>A0AAV9NPW5_9EURO</name>
<feature type="compositionally biased region" description="Polar residues" evidence="1">
    <location>
        <begin position="188"/>
        <end position="204"/>
    </location>
</feature>
<feature type="region of interest" description="Disordered" evidence="1">
    <location>
        <begin position="89"/>
        <end position="205"/>
    </location>
</feature>
<reference evidence="2 3" key="1">
    <citation type="submission" date="2023-08" db="EMBL/GenBank/DDBJ databases">
        <title>Black Yeasts Isolated from many extreme environments.</title>
        <authorList>
            <person name="Coleine C."/>
            <person name="Stajich J.E."/>
            <person name="Selbmann L."/>
        </authorList>
    </citation>
    <scope>NUCLEOTIDE SEQUENCE [LARGE SCALE GENOMIC DNA]</scope>
    <source>
        <strain evidence="2 3">CCFEE 5792</strain>
    </source>
</reference>
<evidence type="ECO:0000313" key="2">
    <source>
        <dbReference type="EMBL" id="KAK5061324.1"/>
    </source>
</evidence>
<evidence type="ECO:0000256" key="1">
    <source>
        <dbReference type="SAM" id="MobiDB-lite"/>
    </source>
</evidence>
<evidence type="ECO:0000313" key="3">
    <source>
        <dbReference type="Proteomes" id="UP001358417"/>
    </source>
</evidence>
<protein>
    <submittedName>
        <fullName evidence="2">Uncharacterized protein</fullName>
    </submittedName>
</protein>
<feature type="compositionally biased region" description="Basic and acidic residues" evidence="1">
    <location>
        <begin position="153"/>
        <end position="162"/>
    </location>
</feature>
<accession>A0AAV9NPW5</accession>
<gene>
    <name evidence="2" type="ORF">LTR84_007866</name>
</gene>
<dbReference type="GeneID" id="89976031"/>
<dbReference type="RefSeq" id="XP_064710421.1">
    <property type="nucleotide sequence ID" value="XM_064851418.1"/>
</dbReference>
<proteinExistence type="predicted"/>
<feature type="compositionally biased region" description="Polar residues" evidence="1">
    <location>
        <begin position="121"/>
        <end position="147"/>
    </location>
</feature>
<dbReference type="EMBL" id="JAVRRD010000003">
    <property type="protein sequence ID" value="KAK5061324.1"/>
    <property type="molecule type" value="Genomic_DNA"/>
</dbReference>
<keyword evidence="3" id="KW-1185">Reference proteome</keyword>
<dbReference type="Proteomes" id="UP001358417">
    <property type="component" value="Unassembled WGS sequence"/>
</dbReference>